<comment type="caution">
    <text evidence="6">The sequence shown here is derived from an EMBL/GenBank/DDBJ whole genome shotgun (WGS) entry which is preliminary data.</text>
</comment>
<keyword evidence="2 5" id="KW-0812">Transmembrane</keyword>
<evidence type="ECO:0000256" key="1">
    <source>
        <dbReference type="ARBA" id="ARBA00004141"/>
    </source>
</evidence>
<dbReference type="PANTHER" id="PTHR31652:SF0">
    <property type="entry name" value="LIMR FAMILY PROTEIN DDB_G0283707-RELATED"/>
    <property type="match status" value="1"/>
</dbReference>
<feature type="transmembrane region" description="Helical" evidence="5">
    <location>
        <begin position="275"/>
        <end position="304"/>
    </location>
</feature>
<dbReference type="EMBL" id="JAOPGA020000886">
    <property type="protein sequence ID" value="KAL0482739.1"/>
    <property type="molecule type" value="Genomic_DNA"/>
</dbReference>
<name>A0AAW2Z047_9EUKA</name>
<feature type="transmembrane region" description="Helical" evidence="5">
    <location>
        <begin position="324"/>
        <end position="351"/>
    </location>
</feature>
<feature type="transmembrane region" description="Helical" evidence="5">
    <location>
        <begin position="423"/>
        <end position="445"/>
    </location>
</feature>
<evidence type="ECO:0000256" key="3">
    <source>
        <dbReference type="ARBA" id="ARBA00022989"/>
    </source>
</evidence>
<protein>
    <submittedName>
        <fullName evidence="6">LIMR family protein</fullName>
    </submittedName>
</protein>
<evidence type="ECO:0000256" key="5">
    <source>
        <dbReference type="SAM" id="Phobius"/>
    </source>
</evidence>
<dbReference type="PANTHER" id="PTHR31652">
    <property type="entry name" value="LIMR FAMILY PROTEIN DDB_G0283707-RELATED"/>
    <property type="match status" value="1"/>
</dbReference>
<reference evidence="6 7" key="1">
    <citation type="submission" date="2024-03" db="EMBL/GenBank/DDBJ databases">
        <title>The Acrasis kona genome and developmental transcriptomes reveal deep origins of eukaryotic multicellular pathways.</title>
        <authorList>
            <person name="Sheikh S."/>
            <person name="Fu C.-J."/>
            <person name="Brown M.W."/>
            <person name="Baldauf S.L."/>
        </authorList>
    </citation>
    <scope>NUCLEOTIDE SEQUENCE [LARGE SCALE GENOMIC DNA]</scope>
    <source>
        <strain evidence="6 7">ATCC MYA-3509</strain>
    </source>
</reference>
<feature type="transmembrane region" description="Helical" evidence="5">
    <location>
        <begin position="112"/>
        <end position="134"/>
    </location>
</feature>
<dbReference type="GO" id="GO:0016020">
    <property type="term" value="C:membrane"/>
    <property type="evidence" value="ECO:0007669"/>
    <property type="project" value="UniProtKB-SubCell"/>
</dbReference>
<gene>
    <name evidence="6" type="ORF">AKO1_014283</name>
</gene>
<dbReference type="InterPro" id="IPR006876">
    <property type="entry name" value="LMBR1-like_membr_prot"/>
</dbReference>
<evidence type="ECO:0000256" key="2">
    <source>
        <dbReference type="ARBA" id="ARBA00022692"/>
    </source>
</evidence>
<sequence length="461" mass="51868">MNVFLIVLLVVIPVLFIFFSFLFVVFFSSPVDRFQAVLPKIIVILGMALAGCAVLFLPFDVWNNSQGGGLTNATPIIWQIVFAVIAAFIVIIVPFSMLYFEAYDSDKPPVKNVLCQTLCASIGTVIIFLIVGAASHYKLSMSTARLAIQNAGTLLTRMGIVVYITAFLCFFGWLVFVICGGCGMSAIPISLILACIKKPKRIKMDEFVMQQKKFAVRANNLIEAGKKVEDLRRQPGGRTNLKTVRLYQDFKRAVYQCEEEYLIVKTQFEKGGGSIFLYGGALILGILAIIVTILWIVHIIVFMLTPVPLWGGLNYLFYYLDLGFPLFGLIAYSIFAFYLLMAIIAGNITIASRLPFISLYPIKFKDTLTSSFLYNTGLLLFGSIAVIQFTANAFSRYARFTSLNGFFNVYVSNMIYIRYYFMYVHYAFFGFIFIGFVLSMIFAFIPNKTKEQKMIEQIMAS</sequence>
<keyword evidence="7" id="KW-1185">Reference proteome</keyword>
<keyword evidence="4 5" id="KW-0472">Membrane</keyword>
<proteinExistence type="predicted"/>
<feature type="transmembrane region" description="Helical" evidence="5">
    <location>
        <begin position="37"/>
        <end position="56"/>
    </location>
</feature>
<evidence type="ECO:0000313" key="6">
    <source>
        <dbReference type="EMBL" id="KAL0482739.1"/>
    </source>
</evidence>
<feature type="transmembrane region" description="Helical" evidence="5">
    <location>
        <begin position="372"/>
        <end position="391"/>
    </location>
</feature>
<feature type="transmembrane region" description="Helical" evidence="5">
    <location>
        <begin position="160"/>
        <end position="193"/>
    </location>
</feature>
<keyword evidence="3 5" id="KW-1133">Transmembrane helix</keyword>
<organism evidence="6 7">
    <name type="scientific">Acrasis kona</name>
    <dbReference type="NCBI Taxonomy" id="1008807"/>
    <lineage>
        <taxon>Eukaryota</taxon>
        <taxon>Discoba</taxon>
        <taxon>Heterolobosea</taxon>
        <taxon>Tetramitia</taxon>
        <taxon>Eutetramitia</taxon>
        <taxon>Acrasidae</taxon>
        <taxon>Acrasis</taxon>
    </lineage>
</organism>
<dbReference type="Pfam" id="PF04791">
    <property type="entry name" value="LMBR1"/>
    <property type="match status" value="1"/>
</dbReference>
<evidence type="ECO:0000313" key="7">
    <source>
        <dbReference type="Proteomes" id="UP001431209"/>
    </source>
</evidence>
<evidence type="ECO:0000256" key="4">
    <source>
        <dbReference type="ARBA" id="ARBA00023136"/>
    </source>
</evidence>
<feature type="transmembrane region" description="Helical" evidence="5">
    <location>
        <begin position="6"/>
        <end position="25"/>
    </location>
</feature>
<dbReference type="Proteomes" id="UP001431209">
    <property type="component" value="Unassembled WGS sequence"/>
</dbReference>
<dbReference type="AlphaFoldDB" id="A0AAW2Z047"/>
<feature type="transmembrane region" description="Helical" evidence="5">
    <location>
        <begin position="76"/>
        <end position="100"/>
    </location>
</feature>
<accession>A0AAW2Z047</accession>
<comment type="subcellular location">
    <subcellularLocation>
        <location evidence="1">Membrane</location>
        <topology evidence="1">Multi-pass membrane protein</topology>
    </subcellularLocation>
</comment>